<proteinExistence type="predicted"/>
<gene>
    <name evidence="2" type="ORF">B0T21DRAFT_413088</name>
</gene>
<name>A0AA40B7A1_9PEZI</name>
<accession>A0AA40B7A1</accession>
<dbReference type="AlphaFoldDB" id="A0AA40B7A1"/>
<evidence type="ECO:0000256" key="1">
    <source>
        <dbReference type="SAM" id="Coils"/>
    </source>
</evidence>
<protein>
    <submittedName>
        <fullName evidence="2">Uncharacterized protein</fullName>
    </submittedName>
</protein>
<evidence type="ECO:0000313" key="2">
    <source>
        <dbReference type="EMBL" id="KAK0728972.1"/>
    </source>
</evidence>
<reference evidence="2" key="1">
    <citation type="submission" date="2023-06" db="EMBL/GenBank/DDBJ databases">
        <title>Genome-scale phylogeny and comparative genomics of the fungal order Sordariales.</title>
        <authorList>
            <consortium name="Lawrence Berkeley National Laboratory"/>
            <person name="Hensen N."/>
            <person name="Bonometti L."/>
            <person name="Westerberg I."/>
            <person name="Brannstrom I.O."/>
            <person name="Guillou S."/>
            <person name="Cros-Aarteil S."/>
            <person name="Calhoun S."/>
            <person name="Haridas S."/>
            <person name="Kuo A."/>
            <person name="Mondo S."/>
            <person name="Pangilinan J."/>
            <person name="Riley R."/>
            <person name="Labutti K."/>
            <person name="Andreopoulos B."/>
            <person name="Lipzen A."/>
            <person name="Chen C."/>
            <person name="Yanf M."/>
            <person name="Daum C."/>
            <person name="Ng V."/>
            <person name="Clum A."/>
            <person name="Steindorff A."/>
            <person name="Ohm R."/>
            <person name="Martin F."/>
            <person name="Silar P."/>
            <person name="Natvig D."/>
            <person name="Lalanne C."/>
            <person name="Gautier V."/>
            <person name="Ament-Velasquez S.L."/>
            <person name="Kruys A."/>
            <person name="Hutchinson M.I."/>
            <person name="Powell A.J."/>
            <person name="Barry K."/>
            <person name="Miller A.N."/>
            <person name="Grigoriev I.V."/>
            <person name="Debuchy R."/>
            <person name="Gladieux P."/>
            <person name="Thoren M.H."/>
            <person name="Johannesson H."/>
        </authorList>
    </citation>
    <scope>NUCLEOTIDE SEQUENCE</scope>
    <source>
        <strain evidence="2">CBS 540.89</strain>
    </source>
</reference>
<keyword evidence="1" id="KW-0175">Coiled coil</keyword>
<dbReference type="EMBL" id="JAUKTV010000009">
    <property type="protein sequence ID" value="KAK0728972.1"/>
    <property type="molecule type" value="Genomic_DNA"/>
</dbReference>
<feature type="coiled-coil region" evidence="1">
    <location>
        <begin position="104"/>
        <end position="131"/>
    </location>
</feature>
<evidence type="ECO:0000313" key="3">
    <source>
        <dbReference type="Proteomes" id="UP001172159"/>
    </source>
</evidence>
<organism evidence="2 3">
    <name type="scientific">Apiosordaria backusii</name>
    <dbReference type="NCBI Taxonomy" id="314023"/>
    <lineage>
        <taxon>Eukaryota</taxon>
        <taxon>Fungi</taxon>
        <taxon>Dikarya</taxon>
        <taxon>Ascomycota</taxon>
        <taxon>Pezizomycotina</taxon>
        <taxon>Sordariomycetes</taxon>
        <taxon>Sordariomycetidae</taxon>
        <taxon>Sordariales</taxon>
        <taxon>Lasiosphaeriaceae</taxon>
        <taxon>Apiosordaria</taxon>
    </lineage>
</organism>
<sequence>MASELKDVSFHPPLEYPKLEFPPGALSLDKSQDDSLVYLLHKYDRKARQFVRINGKGQNAKLKRRTKALKKAVKENRRLAKHLSTQLTLLTTHLVQVNSHLLHMVQINKDMDQFSNQLTRLSTQLEQSKKTKSQPPTRREREVLNEAQLAFIARELGGPP</sequence>
<dbReference type="Proteomes" id="UP001172159">
    <property type="component" value="Unassembled WGS sequence"/>
</dbReference>
<comment type="caution">
    <text evidence="2">The sequence shown here is derived from an EMBL/GenBank/DDBJ whole genome shotgun (WGS) entry which is preliminary data.</text>
</comment>
<keyword evidence="3" id="KW-1185">Reference proteome</keyword>